<dbReference type="PANTHER" id="PTHR30146">
    <property type="entry name" value="LACI-RELATED TRANSCRIPTIONAL REPRESSOR"/>
    <property type="match status" value="1"/>
</dbReference>
<dbReference type="InterPro" id="IPR010982">
    <property type="entry name" value="Lambda_DNA-bd_dom_sf"/>
</dbReference>
<dbReference type="Proteomes" id="UP000830167">
    <property type="component" value="Chromosome"/>
</dbReference>
<dbReference type="InterPro" id="IPR000843">
    <property type="entry name" value="HTH_LacI"/>
</dbReference>
<protein>
    <submittedName>
        <fullName evidence="6">LacI family transcriptional regulator</fullName>
    </submittedName>
</protein>
<evidence type="ECO:0000259" key="5">
    <source>
        <dbReference type="PROSITE" id="PS50932"/>
    </source>
</evidence>
<keyword evidence="2" id="KW-0805">Transcription regulation</keyword>
<gene>
    <name evidence="6" type="ORF">LSG31_21600</name>
</gene>
<dbReference type="EMBL" id="CP089291">
    <property type="protein sequence ID" value="UOF90418.1"/>
    <property type="molecule type" value="Genomic_DNA"/>
</dbReference>
<evidence type="ECO:0000256" key="1">
    <source>
        <dbReference type="ARBA" id="ARBA00022491"/>
    </source>
</evidence>
<name>A0ABY4CIS5_9BACL</name>
<keyword evidence="1" id="KW-0678">Repressor</keyword>
<reference evidence="6" key="1">
    <citation type="submission" date="2021-12" db="EMBL/GenBank/DDBJ databases">
        <title>Alicyclobacillaceae gen. nov., sp. nov., isolated from chalcocite enrichment system.</title>
        <authorList>
            <person name="Jiang Z."/>
        </authorList>
    </citation>
    <scope>NUCLEOTIDE SEQUENCE</scope>
    <source>
        <strain evidence="6">MYW30-H2</strain>
    </source>
</reference>
<evidence type="ECO:0000256" key="3">
    <source>
        <dbReference type="ARBA" id="ARBA00023125"/>
    </source>
</evidence>
<dbReference type="InterPro" id="IPR001761">
    <property type="entry name" value="Peripla_BP/Lac1_sug-bd_dom"/>
</dbReference>
<evidence type="ECO:0000313" key="7">
    <source>
        <dbReference type="Proteomes" id="UP000830167"/>
    </source>
</evidence>
<dbReference type="Pfam" id="PF00532">
    <property type="entry name" value="Peripla_BP_1"/>
    <property type="match status" value="1"/>
</dbReference>
<dbReference type="Gene3D" id="1.10.260.40">
    <property type="entry name" value="lambda repressor-like DNA-binding domains"/>
    <property type="match status" value="1"/>
</dbReference>
<dbReference type="RefSeq" id="WP_347437112.1">
    <property type="nucleotide sequence ID" value="NZ_CP089291.1"/>
</dbReference>
<organism evidence="6 7">
    <name type="scientific">Fodinisporobacter ferrooxydans</name>
    <dbReference type="NCBI Taxonomy" id="2901836"/>
    <lineage>
        <taxon>Bacteria</taxon>
        <taxon>Bacillati</taxon>
        <taxon>Bacillota</taxon>
        <taxon>Bacilli</taxon>
        <taxon>Bacillales</taxon>
        <taxon>Alicyclobacillaceae</taxon>
        <taxon>Fodinisporobacter</taxon>
    </lineage>
</organism>
<dbReference type="InterPro" id="IPR028082">
    <property type="entry name" value="Peripla_BP_I"/>
</dbReference>
<dbReference type="PROSITE" id="PS50932">
    <property type="entry name" value="HTH_LACI_2"/>
    <property type="match status" value="1"/>
</dbReference>
<feature type="domain" description="HTH lacI-type" evidence="5">
    <location>
        <begin position="6"/>
        <end position="60"/>
    </location>
</feature>
<evidence type="ECO:0000313" key="6">
    <source>
        <dbReference type="EMBL" id="UOF90418.1"/>
    </source>
</evidence>
<dbReference type="Gene3D" id="3.40.50.2300">
    <property type="match status" value="2"/>
</dbReference>
<dbReference type="SUPFAM" id="SSF53822">
    <property type="entry name" value="Periplasmic binding protein-like I"/>
    <property type="match status" value="1"/>
</dbReference>
<sequence>MELKLPTVHDVAKEAKVSIATVSHVLNGKKGVSERTRELVLDTVKRLGYSPNEAARSLKAGSSKLIGLVVPDQNPFFTEVLKGMQEECQKYDCQVVVANSEENEAKQKELLDLLLAHRVNGVIVAPVNTKLSSMDFFNRIPVILLDREISNLDIPSVRTDNIQGSRLATSHLIQHGHRHIGIILASPGISTTRQRFFGYIKSLEENGIEIDERLIVYGGSYAGTQSQINGGYECVHQLMSLTPRPTAIIASNYLLTVGALKALKELSIKIPDECAFIGFDDQPWQEILTPELTVISQPTFEIGKSAVQLLFSQRKEKTITLPLELVIRKSCGC</sequence>
<dbReference type="PANTHER" id="PTHR30146:SF148">
    <property type="entry name" value="HTH-TYPE TRANSCRIPTIONAL REPRESSOR PURR-RELATED"/>
    <property type="match status" value="1"/>
</dbReference>
<keyword evidence="3" id="KW-0238">DNA-binding</keyword>
<dbReference type="CDD" id="cd01392">
    <property type="entry name" value="HTH_LacI"/>
    <property type="match status" value="1"/>
</dbReference>
<dbReference type="SUPFAM" id="SSF47413">
    <property type="entry name" value="lambda repressor-like DNA-binding domains"/>
    <property type="match status" value="1"/>
</dbReference>
<evidence type="ECO:0000256" key="2">
    <source>
        <dbReference type="ARBA" id="ARBA00023015"/>
    </source>
</evidence>
<dbReference type="SMART" id="SM00354">
    <property type="entry name" value="HTH_LACI"/>
    <property type="match status" value="1"/>
</dbReference>
<keyword evidence="4" id="KW-0804">Transcription</keyword>
<dbReference type="PROSITE" id="PS00356">
    <property type="entry name" value="HTH_LACI_1"/>
    <property type="match status" value="1"/>
</dbReference>
<dbReference type="Pfam" id="PF00356">
    <property type="entry name" value="LacI"/>
    <property type="match status" value="1"/>
</dbReference>
<evidence type="ECO:0000256" key="4">
    <source>
        <dbReference type="ARBA" id="ARBA00023163"/>
    </source>
</evidence>
<proteinExistence type="predicted"/>
<keyword evidence="7" id="KW-1185">Reference proteome</keyword>
<accession>A0ABY4CIS5</accession>